<keyword evidence="5" id="KW-1185">Reference proteome</keyword>
<dbReference type="InterPro" id="IPR055570">
    <property type="entry name" value="DUF7146"/>
</dbReference>
<protein>
    <submittedName>
        <fullName evidence="4">TraI</fullName>
    </submittedName>
</protein>
<evidence type="ECO:0000259" key="1">
    <source>
        <dbReference type="Pfam" id="PF08751"/>
    </source>
</evidence>
<sequence length="1971" mass="222808">MLSVQPLKSAQGAADYYTAAFNYYAGDAEALRWLGKGSERLGLTGIVEKEQMLALLEGHLPNGQVLKNKKGEHRPGFDMTFSAPKSVSILSGLGADNMLSQLHDKAVEKAIGLIEKEFAQARVVIGGKVHYVDTGNLVVAAFRQPFSRANDPALHTHGVTMNITFTSADGKARSLASDINGNFGVIEQLQQHVTYAGLLYRTELANLLKEQGYRLRDVGKGMFEIGGVPEGVLKEFSTRRADIEEKMKEKGWEGARLASKATLLTRNAKEEHDINVLRTDWQKRAELLGFDAYAFVTSHKADLEPKAFGFFTSIKEKLFERFYGKDDLTSLQAKEAVFVAIETLSQQTSVFELRQLKEAALKHTLSGRTIVPIKAIDAIINAHVKSGLLYQATDPMTRCSMLTTPWALTLETETLARIESNQGILKPMANTHAVLQAQIAYEENSPFPLTVSQKNALMHVFTSTDRFNAIQGYAGTGKTTMLQLTKRLASDKGFKLRGMAVTSSAVNELREKAGIRSDVFPIVHQELLKAPKNSLKNTLFILDEASMLSTTQGHELIKLIEQKGARLLLTGDDSQLSSVKCGRIFGQAQEYGISTIQMTDIIRQTNARTKGSVRDAINRDLYDSLQKLDEVREFKSHDERIEAIAHHWLNLSKQVREKTLVFAPTHANRRDITQIMRDGLKKEGTLTGKEHVINTLKARAMEEIQHHHTQYYQQGDVLRFNLKLARSGVRPGDYLTVNVMTEKHRKNKTVPLLTAEGKSVVLHLKDLPSYIPSRAGLNRPIEFYEATSLVLCAQDKVLITRNNNQADLVNSSLASVIAIDEQNITLKFEKDEQVKTFSRDAKELQHLDHGYVLTNMKVQGKDKTYALGLMESYNKFSATLRNYYVQISRAISRMTLITDDRNQLLKALEFNDDTKKSALNYVNSTTLKMHIDKFSANPKAIDVATVADKKSFNQEIMTEKQALIHQYTDAKNKQKTAIACIKAWQIVTSDHLKRMARNQLVVSESAIRQDALKFATMRLLKSLDNDERKKALTVKAYFEACSDTQKAWKSIHQGNRNSLQREKAWGKAEIRDALAFKIVEHIEEYRPYLHHFSIGKLNRLGVSQYRIEKGEERAADRLKNLSIHAEKHHMACTVASFFSEELFKTKEQLAAFLKSQSKAVHPYLIRLSGKTKRPLDELWREINQHAKRYEEIHFKEGLNSQEKILFDTIKTYQSLNKELAIHFASTIYALEKGKEIPETIEQAQREVAALRNQIAATVHNNASFDKILHFFKIDKEKIKQQAASHDKREVVIRFKQATSNFEQKRETALAITSDIKGHYPFIKELGINTKVLNTLIRIEERRIFISELNETQKDDFFKCMDYKITGQKASHLWKAVFSDKEQGLPLNQQKFIRAQQLTAKRDSLAYVIHQKSDIQGLLVQEKLDLLKIEQHARQHKARLQTVNQLNETKANLFHQLERRIEGMNHKESTQWHKAWAVFKNDLQRVSKNESLYQEAIETIQKSPLIFTKNEKSLLSQYELDNTYKASVLDKIVYKAQLNESKGFYDAAKITEVLIANPIETYRAIFGEPKKITAREMRYSGGLIVSLKGSKAGSWYDFSEGCGGNPLSALMQERGISFQDALKEGAIIAGISGLTSVVPMKREKKLNDLSELREEKNKIISAKSILKGGMPIFGTLAEKYLKEHRGIEHPEQLNVLYWPKGALWKAIDDNGTLYDKINKIPALLIAAKNKQGEITGVQRIYLDEKNAKKNTFMENAKLSKGRIEGSAGVLQTGGKRSPLYLAEGPETGATIAMANPQATVLVSFGLSNLKNLGALIKSFYPSEVIIAGDNDLASKNNTEKITEEAKEALMREGIGVKIITPQILPGREKTDWNDVHCFQGLHQVKQQLGLNEINPEIHKIAVRLNNEKSLELEQYVNNFVEIKNQIGKANLQKNYNVDYLNPNKGKEAHQKSFEIEKTKELHRNQKEMDIEL</sequence>
<organism evidence="4 5">
    <name type="scientific">Legionella brunensis</name>
    <dbReference type="NCBI Taxonomy" id="29422"/>
    <lineage>
        <taxon>Bacteria</taxon>
        <taxon>Pseudomonadati</taxon>
        <taxon>Pseudomonadota</taxon>
        <taxon>Gammaproteobacteria</taxon>
        <taxon>Legionellales</taxon>
        <taxon>Legionellaceae</taxon>
        <taxon>Legionella</taxon>
    </lineage>
</organism>
<evidence type="ECO:0000313" key="5">
    <source>
        <dbReference type="Proteomes" id="UP000054742"/>
    </source>
</evidence>
<dbReference type="Gene3D" id="2.30.30.940">
    <property type="match status" value="1"/>
</dbReference>
<dbReference type="NCBIfam" id="TIGR02686">
    <property type="entry name" value="relax_trwC"/>
    <property type="match status" value="1"/>
</dbReference>
<dbReference type="Gene3D" id="3.40.50.300">
    <property type="entry name" value="P-loop containing nucleotide triphosphate hydrolases"/>
    <property type="match status" value="2"/>
</dbReference>
<proteinExistence type="predicted"/>
<evidence type="ECO:0000259" key="2">
    <source>
        <dbReference type="Pfam" id="PF13362"/>
    </source>
</evidence>
<dbReference type="EMBL" id="LNXV01000037">
    <property type="protein sequence ID" value="KTC76561.1"/>
    <property type="molecule type" value="Genomic_DNA"/>
</dbReference>
<comment type="caution">
    <text evidence="4">The sequence shown here is derived from an EMBL/GenBank/DDBJ whole genome shotgun (WGS) entry which is preliminary data.</text>
</comment>
<dbReference type="RefSeq" id="WP_058443220.1">
    <property type="nucleotide sequence ID" value="NZ_CAAAHU010000024.1"/>
</dbReference>
<feature type="domain" description="DUF7146" evidence="3">
    <location>
        <begin position="1659"/>
        <end position="1767"/>
    </location>
</feature>
<dbReference type="SUPFAM" id="SSF55464">
    <property type="entry name" value="Origin of replication-binding domain, RBD-like"/>
    <property type="match status" value="1"/>
</dbReference>
<dbReference type="PATRIC" id="fig|29422.6.peg.3460"/>
<evidence type="ECO:0000259" key="3">
    <source>
        <dbReference type="Pfam" id="PF23639"/>
    </source>
</evidence>
<dbReference type="STRING" id="29422.Lbru_3274"/>
<reference evidence="4 5" key="1">
    <citation type="submission" date="2015-11" db="EMBL/GenBank/DDBJ databases">
        <title>Genomic analysis of 38 Legionella species identifies large and diverse effector repertoires.</title>
        <authorList>
            <person name="Burstein D."/>
            <person name="Amaro F."/>
            <person name="Zusman T."/>
            <person name="Lifshitz Z."/>
            <person name="Cohen O."/>
            <person name="Gilbert J.A."/>
            <person name="Pupko T."/>
            <person name="Shuman H.A."/>
            <person name="Segal G."/>
        </authorList>
    </citation>
    <scope>NUCLEOTIDE SEQUENCE [LARGE SCALE GENOMIC DNA]</scope>
    <source>
        <strain evidence="4 5">ATCC 43878</strain>
    </source>
</reference>
<gene>
    <name evidence="4" type="ORF">Lbru_3274</name>
</gene>
<dbReference type="Pfam" id="PF23639">
    <property type="entry name" value="DUF7146"/>
    <property type="match status" value="1"/>
</dbReference>
<dbReference type="InterPro" id="IPR034154">
    <property type="entry name" value="TOPRIM_DnaG/twinkle"/>
</dbReference>
<dbReference type="NCBIfam" id="NF041492">
    <property type="entry name" value="MobF"/>
    <property type="match status" value="1"/>
</dbReference>
<dbReference type="Pfam" id="PF13362">
    <property type="entry name" value="Toprim_3"/>
    <property type="match status" value="1"/>
</dbReference>
<dbReference type="Pfam" id="PF13604">
    <property type="entry name" value="AAA_30"/>
    <property type="match status" value="1"/>
</dbReference>
<dbReference type="CDD" id="cd01029">
    <property type="entry name" value="TOPRIM_primases"/>
    <property type="match status" value="1"/>
</dbReference>
<dbReference type="InterPro" id="IPR014059">
    <property type="entry name" value="TraI/TrwC_relax"/>
</dbReference>
<feature type="domain" description="Toprim" evidence="2">
    <location>
        <begin position="1778"/>
        <end position="1879"/>
    </location>
</feature>
<dbReference type="Pfam" id="PF08751">
    <property type="entry name" value="TrwC"/>
    <property type="match status" value="1"/>
</dbReference>
<dbReference type="InterPro" id="IPR014862">
    <property type="entry name" value="TrwC"/>
</dbReference>
<dbReference type="InterPro" id="IPR006171">
    <property type="entry name" value="TOPRIM_dom"/>
</dbReference>
<dbReference type="InterPro" id="IPR027417">
    <property type="entry name" value="P-loop_NTPase"/>
</dbReference>
<dbReference type="SUPFAM" id="SSF52540">
    <property type="entry name" value="P-loop containing nucleoside triphosphate hydrolases"/>
    <property type="match status" value="2"/>
</dbReference>
<accession>A0A0W0S0A9</accession>
<evidence type="ECO:0000313" key="4">
    <source>
        <dbReference type="EMBL" id="KTC76561.1"/>
    </source>
</evidence>
<dbReference type="OrthoDB" id="1634048at2"/>
<dbReference type="Proteomes" id="UP000054742">
    <property type="component" value="Unassembled WGS sequence"/>
</dbReference>
<name>A0A0W0S0A9_9GAMM</name>
<feature type="domain" description="TrwC relaxase" evidence="1">
    <location>
        <begin position="10"/>
        <end position="286"/>
    </location>
</feature>